<dbReference type="OrthoDB" id="5298153at2"/>
<comment type="caution">
    <text evidence="2">The sequence shown here is derived from an EMBL/GenBank/DDBJ whole genome shotgun (WGS) entry which is preliminary data.</text>
</comment>
<evidence type="ECO:0000313" key="3">
    <source>
        <dbReference type="Proteomes" id="UP000253628"/>
    </source>
</evidence>
<dbReference type="RefSeq" id="WP_113933913.1">
    <property type="nucleotide sequence ID" value="NZ_JACCEU010000008.1"/>
</dbReference>
<name>A0A366H8F1_9BURK</name>
<organism evidence="2 3">
    <name type="scientific">Eoetvoesiella caeni</name>
    <dbReference type="NCBI Taxonomy" id="645616"/>
    <lineage>
        <taxon>Bacteria</taxon>
        <taxon>Pseudomonadati</taxon>
        <taxon>Pseudomonadota</taxon>
        <taxon>Betaproteobacteria</taxon>
        <taxon>Burkholderiales</taxon>
        <taxon>Alcaligenaceae</taxon>
        <taxon>Eoetvoesiella</taxon>
    </lineage>
</organism>
<dbReference type="Proteomes" id="UP000253628">
    <property type="component" value="Unassembled WGS sequence"/>
</dbReference>
<feature type="chain" id="PRO_5016794618" evidence="1">
    <location>
        <begin position="25"/>
        <end position="194"/>
    </location>
</feature>
<reference evidence="2 3" key="1">
    <citation type="submission" date="2018-06" db="EMBL/GenBank/DDBJ databases">
        <title>Genomic Encyclopedia of Type Strains, Phase IV (KMG-IV): sequencing the most valuable type-strain genomes for metagenomic binning, comparative biology and taxonomic classification.</title>
        <authorList>
            <person name="Goeker M."/>
        </authorList>
    </citation>
    <scope>NUCLEOTIDE SEQUENCE [LARGE SCALE GENOMIC DNA]</scope>
    <source>
        <strain evidence="2 3">DSM 25520</strain>
    </source>
</reference>
<evidence type="ECO:0000313" key="2">
    <source>
        <dbReference type="EMBL" id="RBP38357.1"/>
    </source>
</evidence>
<dbReference type="InterPro" id="IPR025500">
    <property type="entry name" value="DUF4390"/>
</dbReference>
<protein>
    <submittedName>
        <fullName evidence="2">Uncharacterized protein DUF4390</fullName>
    </submittedName>
</protein>
<dbReference type="EMBL" id="QNRQ01000007">
    <property type="protein sequence ID" value="RBP38357.1"/>
    <property type="molecule type" value="Genomic_DNA"/>
</dbReference>
<evidence type="ECO:0000256" key="1">
    <source>
        <dbReference type="SAM" id="SignalP"/>
    </source>
</evidence>
<keyword evidence="1" id="KW-0732">Signal</keyword>
<sequence>MILRAWLSFLLCVFLAVSAGSVVAQNSPEHVASIEPVVRDGKLYIDADIVFEVSPELRNAAQKGVPIYFTADLEIISKRWWWFDRVLVNEQQTWRVVYNALTRQWRVGTGELSLPEASFDDALSLIRNIRGWAVADVADLDTDKEYTGRIRVRLDTSRLPRPFQIDAFNSMAWTLATPWKDFSFSISDSARDPS</sequence>
<dbReference type="AlphaFoldDB" id="A0A366H8F1"/>
<gene>
    <name evidence="2" type="ORF">DFR37_107121</name>
</gene>
<accession>A0A366H8F1</accession>
<keyword evidence="3" id="KW-1185">Reference proteome</keyword>
<feature type="signal peptide" evidence="1">
    <location>
        <begin position="1"/>
        <end position="24"/>
    </location>
</feature>
<dbReference type="Pfam" id="PF14334">
    <property type="entry name" value="DUF4390"/>
    <property type="match status" value="1"/>
</dbReference>
<proteinExistence type="predicted"/>